<dbReference type="InterPro" id="IPR050498">
    <property type="entry name" value="Ycf3"/>
</dbReference>
<protein>
    <submittedName>
        <fullName evidence="4">Tetratricopeptide repeat protein</fullName>
    </submittedName>
</protein>
<evidence type="ECO:0000313" key="4">
    <source>
        <dbReference type="EMBL" id="QDU04237.1"/>
    </source>
</evidence>
<dbReference type="InterPro" id="IPR011990">
    <property type="entry name" value="TPR-like_helical_dom_sf"/>
</dbReference>
<evidence type="ECO:0000256" key="1">
    <source>
        <dbReference type="ARBA" id="ARBA00022737"/>
    </source>
</evidence>
<dbReference type="PROSITE" id="PS50005">
    <property type="entry name" value="TPR"/>
    <property type="match status" value="1"/>
</dbReference>
<dbReference type="PANTHER" id="PTHR44858:SF1">
    <property type="entry name" value="UDP-N-ACETYLGLUCOSAMINE--PEPTIDE N-ACETYLGLUCOSAMINYLTRANSFERASE SPINDLY-RELATED"/>
    <property type="match status" value="1"/>
</dbReference>
<proteinExistence type="predicted"/>
<dbReference type="PANTHER" id="PTHR44858">
    <property type="entry name" value="TETRATRICOPEPTIDE REPEAT PROTEIN 6"/>
    <property type="match status" value="1"/>
</dbReference>
<dbReference type="Proteomes" id="UP000320722">
    <property type="component" value="Chromosome"/>
</dbReference>
<name>A0A517WGA3_9PLAN</name>
<dbReference type="AlphaFoldDB" id="A0A517WGA3"/>
<dbReference type="Pfam" id="PF13181">
    <property type="entry name" value="TPR_8"/>
    <property type="match status" value="1"/>
</dbReference>
<evidence type="ECO:0000256" key="2">
    <source>
        <dbReference type="ARBA" id="ARBA00022803"/>
    </source>
</evidence>
<sequence>MFQGLRSNKDCDVMLNLSFRLLSGGLLLMCCLSACIPVPMPKPELYRPLTDFTPQDGVYDFESQQARFNVAIDDNPRDADARFARALLYMGVGRYASAEEDLTIAIQVAEKQSGYDPERLATIYVHRGLIRWSDEKVELAIDDYSRAIELAPKNWEGYFHRWLAYHFEGEEEKAEQDRQRGMKLEPDVFDREYVLRYDGIVL</sequence>
<organism evidence="4 5">
    <name type="scientific">Gimesia chilikensis</name>
    <dbReference type="NCBI Taxonomy" id="2605989"/>
    <lineage>
        <taxon>Bacteria</taxon>
        <taxon>Pseudomonadati</taxon>
        <taxon>Planctomycetota</taxon>
        <taxon>Planctomycetia</taxon>
        <taxon>Planctomycetales</taxon>
        <taxon>Planctomycetaceae</taxon>
        <taxon>Gimesia</taxon>
    </lineage>
</organism>
<keyword evidence="2 3" id="KW-0802">TPR repeat</keyword>
<reference evidence="4 5" key="1">
    <citation type="submission" date="2019-02" db="EMBL/GenBank/DDBJ databases">
        <title>Deep-cultivation of Planctomycetes and their phenomic and genomic characterization uncovers novel biology.</title>
        <authorList>
            <person name="Wiegand S."/>
            <person name="Jogler M."/>
            <person name="Boedeker C."/>
            <person name="Pinto D."/>
            <person name="Vollmers J."/>
            <person name="Rivas-Marin E."/>
            <person name="Kohn T."/>
            <person name="Peeters S.H."/>
            <person name="Heuer A."/>
            <person name="Rast P."/>
            <person name="Oberbeckmann S."/>
            <person name="Bunk B."/>
            <person name="Jeske O."/>
            <person name="Meyerdierks A."/>
            <person name="Storesund J.E."/>
            <person name="Kallscheuer N."/>
            <person name="Luecker S."/>
            <person name="Lage O.M."/>
            <person name="Pohl T."/>
            <person name="Merkel B.J."/>
            <person name="Hornburger P."/>
            <person name="Mueller R.-W."/>
            <person name="Bruemmer F."/>
            <person name="Labrenz M."/>
            <person name="Spormann A.M."/>
            <person name="Op den Camp H."/>
            <person name="Overmann J."/>
            <person name="Amann R."/>
            <person name="Jetten M.S.M."/>
            <person name="Mascher T."/>
            <person name="Medema M.H."/>
            <person name="Devos D.P."/>
            <person name="Kaster A.-K."/>
            <person name="Ovreas L."/>
            <person name="Rohde M."/>
            <person name="Galperin M.Y."/>
            <person name="Jogler C."/>
        </authorList>
    </citation>
    <scope>NUCLEOTIDE SEQUENCE [LARGE SCALE GENOMIC DNA]</scope>
    <source>
        <strain evidence="4 5">V6</strain>
    </source>
</reference>
<accession>A0A517WGA3</accession>
<dbReference type="SUPFAM" id="SSF48452">
    <property type="entry name" value="TPR-like"/>
    <property type="match status" value="1"/>
</dbReference>
<dbReference type="EMBL" id="CP036347">
    <property type="protein sequence ID" value="QDU04237.1"/>
    <property type="molecule type" value="Genomic_DNA"/>
</dbReference>
<dbReference type="Gene3D" id="1.25.40.10">
    <property type="entry name" value="Tetratricopeptide repeat domain"/>
    <property type="match status" value="2"/>
</dbReference>
<evidence type="ECO:0000313" key="5">
    <source>
        <dbReference type="Proteomes" id="UP000320722"/>
    </source>
</evidence>
<gene>
    <name evidence="4" type="ORF">V6x_39640</name>
</gene>
<dbReference type="InterPro" id="IPR019734">
    <property type="entry name" value="TPR_rpt"/>
</dbReference>
<evidence type="ECO:0000256" key="3">
    <source>
        <dbReference type="PROSITE-ProRule" id="PRU00339"/>
    </source>
</evidence>
<dbReference type="SMART" id="SM00028">
    <property type="entry name" value="TPR"/>
    <property type="match status" value="3"/>
</dbReference>
<feature type="repeat" description="TPR" evidence="3">
    <location>
        <begin position="121"/>
        <end position="154"/>
    </location>
</feature>
<keyword evidence="1" id="KW-0677">Repeat</keyword>